<dbReference type="Proteomes" id="UP000598971">
    <property type="component" value="Unassembled WGS sequence"/>
</dbReference>
<feature type="signal peptide" evidence="6">
    <location>
        <begin position="1"/>
        <end position="19"/>
    </location>
</feature>
<comment type="caution">
    <text evidence="7">The sequence shown here is derived from an EMBL/GenBank/DDBJ whole genome shotgun (WGS) entry which is preliminary data.</text>
</comment>
<dbReference type="SUPFAM" id="SSF51905">
    <property type="entry name" value="FAD/NAD(P)-binding domain"/>
    <property type="match status" value="1"/>
</dbReference>
<feature type="chain" id="PRO_5035215604" evidence="6">
    <location>
        <begin position="20"/>
        <end position="633"/>
    </location>
</feature>
<name>A0A8J8FEP4_9BACT</name>
<organism evidence="7 8">
    <name type="scientific">Limnovirga soli</name>
    <dbReference type="NCBI Taxonomy" id="2656915"/>
    <lineage>
        <taxon>Bacteria</taxon>
        <taxon>Pseudomonadati</taxon>
        <taxon>Bacteroidota</taxon>
        <taxon>Chitinophagia</taxon>
        <taxon>Chitinophagales</taxon>
        <taxon>Chitinophagaceae</taxon>
        <taxon>Limnovirga</taxon>
    </lineage>
</organism>
<evidence type="ECO:0000256" key="1">
    <source>
        <dbReference type="ARBA" id="ARBA00022485"/>
    </source>
</evidence>
<evidence type="ECO:0000313" key="8">
    <source>
        <dbReference type="Proteomes" id="UP000598971"/>
    </source>
</evidence>
<keyword evidence="5" id="KW-0411">Iron-sulfur</keyword>
<dbReference type="GO" id="GO:0046872">
    <property type="term" value="F:metal ion binding"/>
    <property type="evidence" value="ECO:0007669"/>
    <property type="project" value="UniProtKB-KW"/>
</dbReference>
<dbReference type="EMBL" id="WHPF01000004">
    <property type="protein sequence ID" value="NNV55222.1"/>
    <property type="molecule type" value="Genomic_DNA"/>
</dbReference>
<evidence type="ECO:0000256" key="2">
    <source>
        <dbReference type="ARBA" id="ARBA00022723"/>
    </source>
</evidence>
<keyword evidence="3" id="KW-0560">Oxidoreductase</keyword>
<keyword evidence="6" id="KW-0732">Signal</keyword>
<dbReference type="GO" id="GO:0016491">
    <property type="term" value="F:oxidoreductase activity"/>
    <property type="evidence" value="ECO:0007669"/>
    <property type="project" value="UniProtKB-KW"/>
</dbReference>
<accession>A0A8J8FEP4</accession>
<keyword evidence="4" id="KW-0408">Iron</keyword>
<dbReference type="Gene3D" id="3.50.50.60">
    <property type="entry name" value="FAD/NAD(P)-binding domain"/>
    <property type="match status" value="1"/>
</dbReference>
<keyword evidence="2" id="KW-0479">Metal-binding</keyword>
<evidence type="ECO:0000313" key="7">
    <source>
        <dbReference type="EMBL" id="NNV55222.1"/>
    </source>
</evidence>
<proteinExistence type="predicted"/>
<evidence type="ECO:0000256" key="5">
    <source>
        <dbReference type="ARBA" id="ARBA00023014"/>
    </source>
</evidence>
<dbReference type="InterPro" id="IPR036188">
    <property type="entry name" value="FAD/NAD-bd_sf"/>
</dbReference>
<keyword evidence="1" id="KW-0004">4Fe-4S</keyword>
<sequence>MHKIFLFICIVCFTQQAFAQIKPINTQVLVVGGTTGGTAAGIQSARSGAATIIVEQTHMLGGMLTAAAVSCTDGNDGLKSGIWQEFREALYLHYGTRNLASGWVSNTCFEPHVGDSIFKSWAAQEKNLQVIYGWYFNKAIVANNKITGAQFINAKGEKLTVRATIVIDATDLGDVFASAGAAFDLGMEDSAYSGESEARVKNDIIQDLTWAAVLKDYGPGANKTIPVPQVYDPTQYYCSTKDAPCNAKAYPLGTQQVLNYGKLTTTDTMHAKYMLNWPVHGNDYYLNVVAMKPIKREAEYLKARNQTLGFIYFLQTQLGFKNIGLAEDEVNNGIALMPYHREGRRVKGVVRLTINHIKTPFNYDLYKTGIAVGDYPVDHHHGKYNGIVPDIVFPQVPSFNIPLGALIPQTLDGLIVCDKGISVSNIANGTTRLQPVVLLTGQAAGIMAAECIQQKIQPRNIEVRKIQQALLDLNCYIMPYCDVDPTDPAWEAIQKTGAMGLLKGVGKSIDWENKTYFYPDSAVVGEEFSIGLHSNFDSVVFDKNLFNKQLTIDDAKDILLDNSHLLFNKIESSRPAPKPSLFFDARFWYEKLHLSNFDLNRTISRKELAVFLNYYQDYFKTYPLSLKGEMMTK</sequence>
<gene>
    <name evidence="7" type="ORF">GD597_07110</name>
</gene>
<evidence type="ECO:0000256" key="6">
    <source>
        <dbReference type="SAM" id="SignalP"/>
    </source>
</evidence>
<keyword evidence="8" id="KW-1185">Reference proteome</keyword>
<dbReference type="Pfam" id="PF12831">
    <property type="entry name" value="FAD_oxidored"/>
    <property type="match status" value="1"/>
</dbReference>
<dbReference type="AlphaFoldDB" id="A0A8J8FEP4"/>
<dbReference type="PANTHER" id="PTHR43498">
    <property type="entry name" value="FERREDOXIN:COB-COM HETERODISULFIDE REDUCTASE SUBUNIT A"/>
    <property type="match status" value="1"/>
</dbReference>
<dbReference type="GO" id="GO:0051539">
    <property type="term" value="F:4 iron, 4 sulfur cluster binding"/>
    <property type="evidence" value="ECO:0007669"/>
    <property type="project" value="UniProtKB-KW"/>
</dbReference>
<dbReference type="PANTHER" id="PTHR43498:SF1">
    <property type="entry name" value="COB--COM HETERODISULFIDE REDUCTASE IRON-SULFUR SUBUNIT A"/>
    <property type="match status" value="1"/>
</dbReference>
<protein>
    <submittedName>
        <fullName evidence="7">FAD-dependent oxidoreductase</fullName>
    </submittedName>
</protein>
<evidence type="ECO:0000256" key="4">
    <source>
        <dbReference type="ARBA" id="ARBA00023004"/>
    </source>
</evidence>
<dbReference type="RefSeq" id="WP_171607147.1">
    <property type="nucleotide sequence ID" value="NZ_WHPF01000004.1"/>
</dbReference>
<dbReference type="InterPro" id="IPR039650">
    <property type="entry name" value="HdrA-like"/>
</dbReference>
<reference evidence="7" key="1">
    <citation type="submission" date="2019-10" db="EMBL/GenBank/DDBJ databases">
        <title>Draft genome sequence of Panacibacter sp. KCS-6.</title>
        <authorList>
            <person name="Yim K.J."/>
        </authorList>
    </citation>
    <scope>NUCLEOTIDE SEQUENCE</scope>
    <source>
        <strain evidence="7">KCS-6</strain>
    </source>
</reference>
<evidence type="ECO:0000256" key="3">
    <source>
        <dbReference type="ARBA" id="ARBA00023002"/>
    </source>
</evidence>